<sequence length="309" mass="31522">MAASSGTEASGAATTTGPVSFGFSRKAERRRVLADYEAVPVAAFGLAMLRGMGWSQGEGIGRTFKRVVKPLEHRLRPRGLGLGAEPAPPGPPKSGQPPRGGDEPGGGGGLAVGADVRIEAGPHRDMYGKVEGLDLETARAVVRLALGGQVVTVSQHNLRPGTPPATGEPPSPSQYIPVTSHSPPVLPSILPVLPSSLPVHPSNHLGSPSSILLPHSNTQSLPVAPNCPDLLPLGSSEPPSSPPVPPSSLPVHPSNHLGSPSSILLPHSNTQSLPVAPNCPDLLPLGSSEPPSSPPVPPSRSLPSPSNPQ</sequence>
<dbReference type="AlphaFoldDB" id="A0A8B9V6V4"/>
<feature type="compositionally biased region" description="Low complexity" evidence="4">
    <location>
        <begin position="228"/>
        <end position="238"/>
    </location>
</feature>
<dbReference type="InterPro" id="IPR026822">
    <property type="entry name" value="Spp2/MOS2_G-patch"/>
</dbReference>
<protein>
    <recommendedName>
        <fullName evidence="3">G-patch domain and KOW motifs-containing protein</fullName>
    </recommendedName>
</protein>
<feature type="compositionally biased region" description="Polar residues" evidence="4">
    <location>
        <begin position="256"/>
        <end position="273"/>
    </location>
</feature>
<comment type="similarity">
    <text evidence="3">Belongs to the MOS2 family.</text>
</comment>
<feature type="domain" description="G-patch" evidence="5">
    <location>
        <begin position="41"/>
        <end position="87"/>
    </location>
</feature>
<dbReference type="CDD" id="cd13152">
    <property type="entry name" value="KOW_GPKOW_A"/>
    <property type="match status" value="1"/>
</dbReference>
<dbReference type="PANTHER" id="PTHR15818:SF2">
    <property type="entry name" value="G-PATCH DOMAIN AND KOW MOTIFS-CONTAINING PROTEIN"/>
    <property type="match status" value="1"/>
</dbReference>
<proteinExistence type="inferred from homology"/>
<accession>A0A8B9V6V4</accession>
<dbReference type="InterPro" id="IPR008991">
    <property type="entry name" value="Translation_prot_SH3-like_sf"/>
</dbReference>
<evidence type="ECO:0000256" key="3">
    <source>
        <dbReference type="RuleBase" id="RU369096"/>
    </source>
</evidence>
<keyword evidence="3" id="KW-0508">mRNA splicing</keyword>
<feature type="compositionally biased region" description="Low complexity" evidence="4">
    <location>
        <begin position="1"/>
        <end position="17"/>
    </location>
</feature>
<dbReference type="PROSITE" id="PS50174">
    <property type="entry name" value="G_PATCH"/>
    <property type="match status" value="1"/>
</dbReference>
<reference evidence="6" key="2">
    <citation type="submission" date="2025-09" db="UniProtKB">
        <authorList>
            <consortium name="Ensembl"/>
        </authorList>
    </citation>
    <scope>IDENTIFICATION</scope>
</reference>
<feature type="compositionally biased region" description="Pro residues" evidence="4">
    <location>
        <begin position="239"/>
        <end position="248"/>
    </location>
</feature>
<evidence type="ECO:0000313" key="7">
    <source>
        <dbReference type="Proteomes" id="UP000694549"/>
    </source>
</evidence>
<dbReference type="Proteomes" id="UP000694549">
    <property type="component" value="Unplaced"/>
</dbReference>
<keyword evidence="7" id="KW-1185">Reference proteome</keyword>
<organism evidence="6 7">
    <name type="scientific">Anas zonorhyncha</name>
    <name type="common">Eastern spot-billed duck</name>
    <dbReference type="NCBI Taxonomy" id="75864"/>
    <lineage>
        <taxon>Eukaryota</taxon>
        <taxon>Metazoa</taxon>
        <taxon>Chordata</taxon>
        <taxon>Craniata</taxon>
        <taxon>Vertebrata</taxon>
        <taxon>Euteleostomi</taxon>
        <taxon>Archelosauria</taxon>
        <taxon>Archosauria</taxon>
        <taxon>Dinosauria</taxon>
        <taxon>Saurischia</taxon>
        <taxon>Theropoda</taxon>
        <taxon>Coelurosauria</taxon>
        <taxon>Aves</taxon>
        <taxon>Neognathae</taxon>
        <taxon>Galloanserae</taxon>
        <taxon>Anseriformes</taxon>
        <taxon>Anatidae</taxon>
        <taxon>Anatinae</taxon>
        <taxon>Anas</taxon>
    </lineage>
</organism>
<keyword evidence="3" id="KW-0507">mRNA processing</keyword>
<feature type="compositionally biased region" description="Pro residues" evidence="4">
    <location>
        <begin position="86"/>
        <end position="95"/>
    </location>
</feature>
<evidence type="ECO:0000313" key="6">
    <source>
        <dbReference type="Ensembl" id="ENSAZOP00000018105.1"/>
    </source>
</evidence>
<dbReference type="GO" id="GO:0003676">
    <property type="term" value="F:nucleic acid binding"/>
    <property type="evidence" value="ECO:0007669"/>
    <property type="project" value="InterPro"/>
</dbReference>
<dbReference type="SMART" id="SM00443">
    <property type="entry name" value="G_patch"/>
    <property type="match status" value="1"/>
</dbReference>
<feature type="region of interest" description="Disordered" evidence="4">
    <location>
        <begin position="155"/>
        <end position="180"/>
    </location>
</feature>
<keyword evidence="2 3" id="KW-0539">Nucleus</keyword>
<evidence type="ECO:0000256" key="2">
    <source>
        <dbReference type="ARBA" id="ARBA00023242"/>
    </source>
</evidence>
<feature type="region of interest" description="Disordered" evidence="4">
    <location>
        <begin position="223"/>
        <end position="309"/>
    </location>
</feature>
<dbReference type="GO" id="GO:0005681">
    <property type="term" value="C:spliceosomal complex"/>
    <property type="evidence" value="ECO:0007669"/>
    <property type="project" value="TreeGrafter"/>
</dbReference>
<evidence type="ECO:0000259" key="5">
    <source>
        <dbReference type="PROSITE" id="PS50174"/>
    </source>
</evidence>
<feature type="region of interest" description="Disordered" evidence="4">
    <location>
        <begin position="76"/>
        <end position="112"/>
    </location>
</feature>
<evidence type="ECO:0000256" key="4">
    <source>
        <dbReference type="SAM" id="MobiDB-lite"/>
    </source>
</evidence>
<dbReference type="Pfam" id="PF12656">
    <property type="entry name" value="G-patch_2"/>
    <property type="match status" value="1"/>
</dbReference>
<feature type="region of interest" description="Disordered" evidence="4">
    <location>
        <begin position="1"/>
        <end position="20"/>
    </location>
</feature>
<dbReference type="PANTHER" id="PTHR15818">
    <property type="entry name" value="G PATCH AND KOW-CONTAINING"/>
    <property type="match status" value="1"/>
</dbReference>
<name>A0A8B9V6V4_9AVES</name>
<dbReference type="Ensembl" id="ENSAZOT00000019462.1">
    <property type="protein sequence ID" value="ENSAZOP00000018105.1"/>
    <property type="gene ID" value="ENSAZOG00000011766.1"/>
</dbReference>
<dbReference type="InterPro" id="IPR045166">
    <property type="entry name" value="Spp2-like"/>
</dbReference>
<feature type="compositionally biased region" description="Low complexity" evidence="4">
    <location>
        <begin position="280"/>
        <end position="290"/>
    </location>
</feature>
<evidence type="ECO:0000256" key="1">
    <source>
        <dbReference type="ARBA" id="ARBA00004123"/>
    </source>
</evidence>
<comment type="function">
    <text evidence="3">RNA-binding protein involved in pre-mRNA splicing.</text>
</comment>
<dbReference type="GO" id="GO:0000398">
    <property type="term" value="P:mRNA splicing, via spliceosome"/>
    <property type="evidence" value="ECO:0007669"/>
    <property type="project" value="UniProtKB-UniRule"/>
</dbReference>
<reference evidence="6" key="1">
    <citation type="submission" date="2025-08" db="UniProtKB">
        <authorList>
            <consortium name="Ensembl"/>
        </authorList>
    </citation>
    <scope>IDENTIFICATION</scope>
</reference>
<feature type="compositionally biased region" description="Pro residues" evidence="4">
    <location>
        <begin position="291"/>
        <end position="309"/>
    </location>
</feature>
<dbReference type="InterPro" id="IPR000467">
    <property type="entry name" value="G_patch_dom"/>
</dbReference>
<feature type="compositionally biased region" description="Pro residues" evidence="4">
    <location>
        <begin position="161"/>
        <end position="172"/>
    </location>
</feature>
<comment type="subcellular location">
    <subcellularLocation>
        <location evidence="1 3">Nucleus</location>
    </subcellularLocation>
</comment>
<dbReference type="InterPro" id="IPR041993">
    <property type="entry name" value="GPKOW_KOW1"/>
</dbReference>
<dbReference type="SUPFAM" id="SSF50104">
    <property type="entry name" value="Translation proteins SH3-like domain"/>
    <property type="match status" value="1"/>
</dbReference>